<feature type="transmembrane region" description="Helical" evidence="10">
    <location>
        <begin position="7"/>
        <end position="26"/>
    </location>
</feature>
<evidence type="ECO:0000256" key="7">
    <source>
        <dbReference type="ARBA" id="ARBA00023033"/>
    </source>
</evidence>
<keyword evidence="4 8" id="KW-0479">Metal-binding</keyword>
<dbReference type="InterPro" id="IPR036396">
    <property type="entry name" value="Cyt_P450_sf"/>
</dbReference>
<keyword evidence="3 8" id="KW-0349">Heme</keyword>
<keyword evidence="12" id="KW-1185">Reference proteome</keyword>
<dbReference type="Gene3D" id="1.10.630.10">
    <property type="entry name" value="Cytochrome P450"/>
    <property type="match status" value="1"/>
</dbReference>
<dbReference type="GO" id="GO:0016705">
    <property type="term" value="F:oxidoreductase activity, acting on paired donors, with incorporation or reduction of molecular oxygen"/>
    <property type="evidence" value="ECO:0007669"/>
    <property type="project" value="InterPro"/>
</dbReference>
<dbReference type="InterPro" id="IPR001128">
    <property type="entry name" value="Cyt_P450"/>
</dbReference>
<evidence type="ECO:0000256" key="9">
    <source>
        <dbReference type="RuleBase" id="RU000461"/>
    </source>
</evidence>
<dbReference type="GO" id="GO:0020037">
    <property type="term" value="F:heme binding"/>
    <property type="evidence" value="ECO:0007669"/>
    <property type="project" value="InterPro"/>
</dbReference>
<dbReference type="InterPro" id="IPR017972">
    <property type="entry name" value="Cyt_P450_CS"/>
</dbReference>
<keyword evidence="5 9" id="KW-0560">Oxidoreductase</keyword>
<keyword evidence="10" id="KW-0472">Membrane</keyword>
<comment type="similarity">
    <text evidence="2 9">Belongs to the cytochrome P450 family.</text>
</comment>
<dbReference type="InterPro" id="IPR002401">
    <property type="entry name" value="Cyt_P450_E_grp-I"/>
</dbReference>
<evidence type="ECO:0000256" key="6">
    <source>
        <dbReference type="ARBA" id="ARBA00023004"/>
    </source>
</evidence>
<evidence type="ECO:0000256" key="3">
    <source>
        <dbReference type="ARBA" id="ARBA00022617"/>
    </source>
</evidence>
<keyword evidence="7 9" id="KW-0503">Monooxygenase</keyword>
<evidence type="ECO:0000313" key="12">
    <source>
        <dbReference type="Proteomes" id="UP000467841"/>
    </source>
</evidence>
<keyword evidence="10" id="KW-1133">Transmembrane helix</keyword>
<evidence type="ECO:0000256" key="10">
    <source>
        <dbReference type="SAM" id="Phobius"/>
    </source>
</evidence>
<dbReference type="Pfam" id="PF00067">
    <property type="entry name" value="p450"/>
    <property type="match status" value="1"/>
</dbReference>
<reference evidence="11" key="1">
    <citation type="submission" date="2020-01" db="EMBL/GenBank/DDBJ databases">
        <authorList>
            <person name="Mishra B."/>
        </authorList>
    </citation>
    <scope>NUCLEOTIDE SEQUENCE [LARGE SCALE GENOMIC DNA]</scope>
</reference>
<accession>A0A6D2J7X2</accession>
<name>A0A6D2J7X2_9BRAS</name>
<evidence type="ECO:0000256" key="2">
    <source>
        <dbReference type="ARBA" id="ARBA00010617"/>
    </source>
</evidence>
<dbReference type="PANTHER" id="PTHR24296">
    <property type="entry name" value="CYTOCHROME P450"/>
    <property type="match status" value="1"/>
</dbReference>
<dbReference type="EMBL" id="CACVBM020001207">
    <property type="protein sequence ID" value="CAA7039250.1"/>
    <property type="molecule type" value="Genomic_DNA"/>
</dbReference>
<proteinExistence type="inferred from homology"/>
<evidence type="ECO:0000313" key="11">
    <source>
        <dbReference type="EMBL" id="CAA7039250.1"/>
    </source>
</evidence>
<dbReference type="CDD" id="cd11064">
    <property type="entry name" value="CYP86A"/>
    <property type="match status" value="1"/>
</dbReference>
<keyword evidence="6 8" id="KW-0408">Iron</keyword>
<gene>
    <name evidence="11" type="ORF">MERR_LOCUS26485</name>
</gene>
<dbReference type="PROSITE" id="PS00086">
    <property type="entry name" value="CYTOCHROME_P450"/>
    <property type="match status" value="1"/>
</dbReference>
<sequence>MSLTERFYNHLSIFDVSLALLGLFLVCCLREKLTNKHGPMLWPVFGITPEFFFHINDVYGWVTKSLKNGRGTFLHRGIWLDGSYGAVTCVPANVEYMLKTNFKNFPKGSFYKHRFSDLLEDGIFNTDDASWKEQRRIILTEMHSTKFMEHSFQTIHHLVKKKLLKVMESFARSQKAFDLQDVLLRLTFDIICTAGLGDDPETLAADLPKVPFAKAFEEATESTLFRFMIPPFIWRTMKFLDIGYERSLRKAIEVVHGFVNKMIVDRISKIKEEETLDNRFDVLTRIVQIESQRKGNEIDPSTIRFFRQFCTSFILAGRDTSSVAVSWFFWVIQKHPQVENKIISEIKEILRQRGDTPTCKNESLFTVRELNNMVYLQAALSETLRLYPPIPMEMKQAVEDDVFPDGTFIRKGSRIYFSIYAMGRMESVWGKDCEMFRPERWINQAGQFVNIEQFKFVVFNAGPRLCIGKTFAFLQMKMIAASLLWRYSIKVVQDHVVVPRFTTNFYMKYGLKVNIKPRSLEEKKI</sequence>
<dbReference type="PRINTS" id="PR00463">
    <property type="entry name" value="EP450I"/>
</dbReference>
<evidence type="ECO:0000256" key="5">
    <source>
        <dbReference type="ARBA" id="ARBA00023002"/>
    </source>
</evidence>
<comment type="caution">
    <text evidence="11">The sequence shown here is derived from an EMBL/GenBank/DDBJ whole genome shotgun (WGS) entry which is preliminary data.</text>
</comment>
<evidence type="ECO:0000256" key="4">
    <source>
        <dbReference type="ARBA" id="ARBA00022723"/>
    </source>
</evidence>
<keyword evidence="10" id="KW-0812">Transmembrane</keyword>
<dbReference type="GO" id="GO:0006629">
    <property type="term" value="P:lipid metabolic process"/>
    <property type="evidence" value="ECO:0007669"/>
    <property type="project" value="UniProtKB-ARBA"/>
</dbReference>
<evidence type="ECO:0000256" key="1">
    <source>
        <dbReference type="ARBA" id="ARBA00001971"/>
    </source>
</evidence>
<organism evidence="11 12">
    <name type="scientific">Microthlaspi erraticum</name>
    <dbReference type="NCBI Taxonomy" id="1685480"/>
    <lineage>
        <taxon>Eukaryota</taxon>
        <taxon>Viridiplantae</taxon>
        <taxon>Streptophyta</taxon>
        <taxon>Embryophyta</taxon>
        <taxon>Tracheophyta</taxon>
        <taxon>Spermatophyta</taxon>
        <taxon>Magnoliopsida</taxon>
        <taxon>eudicotyledons</taxon>
        <taxon>Gunneridae</taxon>
        <taxon>Pentapetalae</taxon>
        <taxon>rosids</taxon>
        <taxon>malvids</taxon>
        <taxon>Brassicales</taxon>
        <taxon>Brassicaceae</taxon>
        <taxon>Coluteocarpeae</taxon>
        <taxon>Microthlaspi</taxon>
    </lineage>
</organism>
<dbReference type="GO" id="GO:0005506">
    <property type="term" value="F:iron ion binding"/>
    <property type="evidence" value="ECO:0007669"/>
    <property type="project" value="InterPro"/>
</dbReference>
<dbReference type="SUPFAM" id="SSF48264">
    <property type="entry name" value="Cytochrome P450"/>
    <property type="match status" value="1"/>
</dbReference>
<dbReference type="Proteomes" id="UP000467841">
    <property type="component" value="Unassembled WGS sequence"/>
</dbReference>
<evidence type="ECO:0008006" key="13">
    <source>
        <dbReference type="Google" id="ProtNLM"/>
    </source>
</evidence>
<protein>
    <recommendedName>
        <fullName evidence="13">Cytochrome P450</fullName>
    </recommendedName>
</protein>
<evidence type="ECO:0000256" key="8">
    <source>
        <dbReference type="PIRSR" id="PIRSR602401-1"/>
    </source>
</evidence>
<dbReference type="AlphaFoldDB" id="A0A6D2J7X2"/>
<dbReference type="PRINTS" id="PR00385">
    <property type="entry name" value="P450"/>
</dbReference>
<comment type="cofactor">
    <cofactor evidence="1 8">
        <name>heme</name>
        <dbReference type="ChEBI" id="CHEBI:30413"/>
    </cofactor>
</comment>
<feature type="binding site" description="axial binding residue" evidence="8">
    <location>
        <position position="466"/>
    </location>
    <ligand>
        <name>heme</name>
        <dbReference type="ChEBI" id="CHEBI:30413"/>
    </ligand>
    <ligandPart>
        <name>Fe</name>
        <dbReference type="ChEBI" id="CHEBI:18248"/>
    </ligandPart>
</feature>
<dbReference type="OrthoDB" id="1470350at2759"/>
<dbReference type="GO" id="GO:0004497">
    <property type="term" value="F:monooxygenase activity"/>
    <property type="evidence" value="ECO:0007669"/>
    <property type="project" value="UniProtKB-KW"/>
</dbReference>